<name>A0A8S3PWS0_MYTED</name>
<dbReference type="Proteomes" id="UP000683360">
    <property type="component" value="Unassembled WGS sequence"/>
</dbReference>
<dbReference type="PROSITE" id="PS50835">
    <property type="entry name" value="IG_LIKE"/>
    <property type="match status" value="3"/>
</dbReference>
<dbReference type="GO" id="GO:0050839">
    <property type="term" value="F:cell adhesion molecule binding"/>
    <property type="evidence" value="ECO:0007669"/>
    <property type="project" value="TreeGrafter"/>
</dbReference>
<dbReference type="PANTHER" id="PTHR11640">
    <property type="entry name" value="NEPHRIN"/>
    <property type="match status" value="1"/>
</dbReference>
<keyword evidence="5" id="KW-0393">Immunoglobulin domain</keyword>
<protein>
    <recommendedName>
        <fullName evidence="7">Ig-like domain-containing protein</fullName>
    </recommendedName>
</protein>
<dbReference type="SMART" id="SM00408">
    <property type="entry name" value="IGc2"/>
    <property type="match status" value="3"/>
</dbReference>
<proteinExistence type="predicted"/>
<comment type="subcellular location">
    <subcellularLocation>
        <location evidence="1">Membrane</location>
        <topology evidence="1">Single-pass type I membrane protein</topology>
    </subcellularLocation>
</comment>
<comment type="caution">
    <text evidence="8">The sequence shown here is derived from an EMBL/GenBank/DDBJ whole genome shotgun (WGS) entry which is preliminary data.</text>
</comment>
<evidence type="ECO:0000256" key="4">
    <source>
        <dbReference type="ARBA" id="ARBA00023180"/>
    </source>
</evidence>
<dbReference type="EMBL" id="CAJPWZ010000197">
    <property type="protein sequence ID" value="CAG2188166.1"/>
    <property type="molecule type" value="Genomic_DNA"/>
</dbReference>
<reference evidence="8" key="1">
    <citation type="submission" date="2021-03" db="EMBL/GenBank/DDBJ databases">
        <authorList>
            <person name="Bekaert M."/>
        </authorList>
    </citation>
    <scope>NUCLEOTIDE SEQUENCE</scope>
</reference>
<dbReference type="AlphaFoldDB" id="A0A8S3PWS0"/>
<dbReference type="OrthoDB" id="6150053at2759"/>
<dbReference type="SUPFAM" id="SSF48726">
    <property type="entry name" value="Immunoglobulin"/>
    <property type="match status" value="3"/>
</dbReference>
<evidence type="ECO:0000256" key="2">
    <source>
        <dbReference type="ARBA" id="ARBA00023136"/>
    </source>
</evidence>
<dbReference type="SMART" id="SM00409">
    <property type="entry name" value="IG"/>
    <property type="match status" value="3"/>
</dbReference>
<feature type="domain" description="Ig-like" evidence="7">
    <location>
        <begin position="226"/>
        <end position="312"/>
    </location>
</feature>
<evidence type="ECO:0000256" key="5">
    <source>
        <dbReference type="ARBA" id="ARBA00023319"/>
    </source>
</evidence>
<sequence>MHDMIEEINEGETKKFCCYLDNKETLTSLKWLKGKKTVLVTLNGNESCYTIMRVTRYDEAIYTCLAENIIASGSDSIEEINEGETKKLCCFVDSNPTSKQRDGLMAVRKHWLHIMLTKLVTPSQASIDMIRETTHKPEVSIKHDFSEDVHEGGTKILCCYVDSNPSPTSIRWFNRSQEISVINNVTENCYTIKNVGRYDQGNYTCTAENIIGSGSVRTVLNVKYKPLVSSMQDSIEEINEGETKKLCCFVDSNPTPTSTRWFNRSQEILVTHNVNTTYYTIKSVNRYDQGNYTCTAENILGIGSVTIFLVVNFHMKRKKKQRILSTINLGSQRGNDDESGHYMEIYMIDESIVTPLQEEIIGKVYASLLLYGHLKRSHKKRIRTLMKKQVSGRVSENAQFVEIIDGIEMQPIIREFNNKDNSETNFYENDGQENDIPHSSPGKAEIHFYENDGDEHVLPSPATDTAEDAFYENVRSKNKPRSFSTDKTETHYDDTKVDEKLNSACEDNLTPSSLDNTDIHCAENYSEENVKLKYVEIDFTKADNDFHRSNIDLPQNEEEYINLSLKQ</sequence>
<evidence type="ECO:0000256" key="6">
    <source>
        <dbReference type="SAM" id="MobiDB-lite"/>
    </source>
</evidence>
<keyword evidence="9" id="KW-1185">Reference proteome</keyword>
<evidence type="ECO:0000259" key="7">
    <source>
        <dbReference type="PROSITE" id="PS50835"/>
    </source>
</evidence>
<dbReference type="InterPro" id="IPR013783">
    <property type="entry name" value="Ig-like_fold"/>
</dbReference>
<evidence type="ECO:0000313" key="8">
    <source>
        <dbReference type="EMBL" id="CAG2188166.1"/>
    </source>
</evidence>
<evidence type="ECO:0000256" key="1">
    <source>
        <dbReference type="ARBA" id="ARBA00004479"/>
    </source>
</evidence>
<keyword evidence="4" id="KW-0325">Glycoprotein</keyword>
<dbReference type="GO" id="GO:0098609">
    <property type="term" value="P:cell-cell adhesion"/>
    <property type="evidence" value="ECO:0007669"/>
    <property type="project" value="TreeGrafter"/>
</dbReference>
<dbReference type="GO" id="GO:0005886">
    <property type="term" value="C:plasma membrane"/>
    <property type="evidence" value="ECO:0007669"/>
    <property type="project" value="TreeGrafter"/>
</dbReference>
<dbReference type="InterPro" id="IPR007110">
    <property type="entry name" value="Ig-like_dom"/>
</dbReference>
<evidence type="ECO:0000313" key="9">
    <source>
        <dbReference type="Proteomes" id="UP000683360"/>
    </source>
</evidence>
<keyword evidence="2" id="KW-0472">Membrane</keyword>
<dbReference type="Gene3D" id="2.60.40.10">
    <property type="entry name" value="Immunoglobulins"/>
    <property type="match status" value="3"/>
</dbReference>
<dbReference type="PANTHER" id="PTHR11640:SF31">
    <property type="entry name" value="IRREGULAR CHIASM C-ROUGHEST PROTEIN-RELATED"/>
    <property type="match status" value="1"/>
</dbReference>
<dbReference type="InterPro" id="IPR003599">
    <property type="entry name" value="Ig_sub"/>
</dbReference>
<dbReference type="InterPro" id="IPR051275">
    <property type="entry name" value="Cell_adhesion_signaling"/>
</dbReference>
<feature type="region of interest" description="Disordered" evidence="6">
    <location>
        <begin position="421"/>
        <end position="443"/>
    </location>
</feature>
<gene>
    <name evidence="8" type="ORF">MEDL_3616</name>
</gene>
<feature type="domain" description="Ig-like" evidence="7">
    <location>
        <begin position="1"/>
        <end position="81"/>
    </location>
</feature>
<dbReference type="GO" id="GO:0005911">
    <property type="term" value="C:cell-cell junction"/>
    <property type="evidence" value="ECO:0007669"/>
    <property type="project" value="TreeGrafter"/>
</dbReference>
<dbReference type="InterPro" id="IPR036179">
    <property type="entry name" value="Ig-like_dom_sf"/>
</dbReference>
<dbReference type="Pfam" id="PF13927">
    <property type="entry name" value="Ig_3"/>
    <property type="match status" value="2"/>
</dbReference>
<dbReference type="InterPro" id="IPR003598">
    <property type="entry name" value="Ig_sub2"/>
</dbReference>
<keyword evidence="3" id="KW-1015">Disulfide bond</keyword>
<evidence type="ECO:0000256" key="3">
    <source>
        <dbReference type="ARBA" id="ARBA00023157"/>
    </source>
</evidence>
<feature type="domain" description="Ig-like" evidence="7">
    <location>
        <begin position="137"/>
        <end position="223"/>
    </location>
</feature>
<organism evidence="8 9">
    <name type="scientific">Mytilus edulis</name>
    <name type="common">Blue mussel</name>
    <dbReference type="NCBI Taxonomy" id="6550"/>
    <lineage>
        <taxon>Eukaryota</taxon>
        <taxon>Metazoa</taxon>
        <taxon>Spiralia</taxon>
        <taxon>Lophotrochozoa</taxon>
        <taxon>Mollusca</taxon>
        <taxon>Bivalvia</taxon>
        <taxon>Autobranchia</taxon>
        <taxon>Pteriomorphia</taxon>
        <taxon>Mytilida</taxon>
        <taxon>Mytiloidea</taxon>
        <taxon>Mytilidae</taxon>
        <taxon>Mytilinae</taxon>
        <taxon>Mytilus</taxon>
    </lineage>
</organism>
<accession>A0A8S3PWS0</accession>